<evidence type="ECO:0000259" key="4">
    <source>
        <dbReference type="Pfam" id="PF01420"/>
    </source>
</evidence>
<dbReference type="Gene3D" id="3.90.220.20">
    <property type="entry name" value="DNA methylase specificity domains"/>
    <property type="match status" value="1"/>
</dbReference>
<dbReference type="PANTHER" id="PTHR30408">
    <property type="entry name" value="TYPE-1 RESTRICTION ENZYME ECOKI SPECIFICITY PROTEIN"/>
    <property type="match status" value="1"/>
</dbReference>
<dbReference type="Pfam" id="PF01420">
    <property type="entry name" value="Methylase_S"/>
    <property type="match status" value="1"/>
</dbReference>
<evidence type="ECO:0000256" key="3">
    <source>
        <dbReference type="ARBA" id="ARBA00023125"/>
    </source>
</evidence>
<evidence type="ECO:0000256" key="1">
    <source>
        <dbReference type="ARBA" id="ARBA00010923"/>
    </source>
</evidence>
<dbReference type="AlphaFoldDB" id="Q93P70"/>
<comment type="similarity">
    <text evidence="1">Belongs to the type-I restriction system S methylase family.</text>
</comment>
<dbReference type="GO" id="GO:0009307">
    <property type="term" value="P:DNA restriction-modification system"/>
    <property type="evidence" value="ECO:0007669"/>
    <property type="project" value="UniProtKB-KW"/>
</dbReference>
<dbReference type="EMBL" id="AF339846">
    <property type="protein sequence ID" value="AAK62883.1"/>
    <property type="molecule type" value="Genomic_DNA"/>
</dbReference>
<name>Q93P70_9BACT</name>
<protein>
    <submittedName>
        <fullName evidence="5">MS161, putative HsdS of type I restriction-modification system</fullName>
    </submittedName>
</protein>
<evidence type="ECO:0000313" key="5">
    <source>
        <dbReference type="EMBL" id="AAK62883.1"/>
    </source>
</evidence>
<organism evidence="5">
    <name type="scientific">Microscilla sp. PRE1</name>
    <dbReference type="NCBI Taxonomy" id="155537"/>
    <lineage>
        <taxon>Bacteria</taxon>
        <taxon>Pseudomonadati</taxon>
        <taxon>Bacteroidota</taxon>
        <taxon>Cytophagia</taxon>
        <taxon>Cytophagales</taxon>
        <taxon>Microscillaceae</taxon>
        <taxon>Microscilla</taxon>
    </lineage>
</organism>
<evidence type="ECO:0000256" key="2">
    <source>
        <dbReference type="ARBA" id="ARBA00022747"/>
    </source>
</evidence>
<keyword evidence="3" id="KW-0238">DNA-binding</keyword>
<dbReference type="SUPFAM" id="SSF116734">
    <property type="entry name" value="DNA methylase specificity domain"/>
    <property type="match status" value="1"/>
</dbReference>
<proteinExistence type="inferred from homology"/>
<dbReference type="PANTHER" id="PTHR30408:SF12">
    <property type="entry name" value="TYPE I RESTRICTION ENZYME MJAVIII SPECIFICITY SUBUNIT"/>
    <property type="match status" value="1"/>
</dbReference>
<dbReference type="RefSeq" id="WP_010925675.1">
    <property type="nucleotide sequence ID" value="NC_002806.1"/>
</dbReference>
<dbReference type="Gene3D" id="1.10.287.1120">
    <property type="entry name" value="Bipartite methylase S protein"/>
    <property type="match status" value="1"/>
</dbReference>
<reference evidence="5" key="1">
    <citation type="journal article" date="2001" name="Appl. Environ. Microbiol.">
        <title>Sequence analysis of a 101-kilobase plasmid required for agar degradation by a Microscilla isolate.</title>
        <authorList>
            <person name="Zhong Z."/>
            <person name="Toukdarian A."/>
            <person name="Helinski D."/>
            <person name="Knauf V."/>
            <person name="Sykes S."/>
            <person name="Wilkinson J.E."/>
            <person name="O'Bryne C."/>
            <person name="Shea T."/>
            <person name="DeLoughery C."/>
            <person name="Caspi R."/>
        </authorList>
    </citation>
    <scope>NUCLEOTIDE SEQUENCE</scope>
    <source>
        <strain evidence="5">PRE1</strain>
        <plasmid evidence="5">pSD15</plasmid>
    </source>
</reference>
<accession>Q93P70</accession>
<keyword evidence="5" id="KW-0614">Plasmid</keyword>
<dbReference type="InterPro" id="IPR052021">
    <property type="entry name" value="Type-I_RS_S_subunit"/>
</dbReference>
<dbReference type="InterPro" id="IPR044946">
    <property type="entry name" value="Restrct_endonuc_typeI_TRD_sf"/>
</dbReference>
<geneLocation type="plasmid" evidence="5">
    <name>pSD15</name>
</geneLocation>
<sequence>MPQNWKKYKLENVSERVTVGFVGSMAQEYVDKGVPMLRSQNIKPFSLDFDNVKFISEKFHAKISKSSLKADDVAIVRTGTPGTACAIPERIGQMNCSDLVIVTPNLNLINPHFLCYYFYSIASHYVNSQLVGAVQQHFNVGSAKKMEILLPSLKEQDTIVDVLKSIIDKIELNLQMNRTLEEMAMTLYKHWFVDFGPFKSPLEGGDWKAGGVSAKDEIHLALAPASS</sequence>
<keyword evidence="2" id="KW-0680">Restriction system</keyword>
<dbReference type="CDD" id="cd17246">
    <property type="entry name" value="RMtype1_S_SonII-TRD2-CR2_like"/>
    <property type="match status" value="1"/>
</dbReference>
<feature type="domain" description="Type I restriction modification DNA specificity" evidence="4">
    <location>
        <begin position="2"/>
        <end position="181"/>
    </location>
</feature>
<dbReference type="InterPro" id="IPR000055">
    <property type="entry name" value="Restrct_endonuc_typeI_TRD"/>
</dbReference>
<dbReference type="GO" id="GO:0003677">
    <property type="term" value="F:DNA binding"/>
    <property type="evidence" value="ECO:0007669"/>
    <property type="project" value="UniProtKB-KW"/>
</dbReference>